<protein>
    <submittedName>
        <fullName evidence="1">Uncharacterized protein</fullName>
    </submittedName>
</protein>
<dbReference type="Proteomes" id="UP001158050">
    <property type="component" value="Unassembled WGS sequence"/>
</dbReference>
<comment type="caution">
    <text evidence="1">The sequence shown here is derived from an EMBL/GenBank/DDBJ whole genome shotgun (WGS) entry which is preliminary data.</text>
</comment>
<dbReference type="EMBL" id="FXUO01000004">
    <property type="protein sequence ID" value="SMP93232.1"/>
    <property type="molecule type" value="Genomic_DNA"/>
</dbReference>
<proteinExistence type="predicted"/>
<organism evidence="1 2">
    <name type="scientific">Epilithonimonas pallida</name>
    <dbReference type="NCBI Taxonomy" id="373671"/>
    <lineage>
        <taxon>Bacteria</taxon>
        <taxon>Pseudomonadati</taxon>
        <taxon>Bacteroidota</taxon>
        <taxon>Flavobacteriia</taxon>
        <taxon>Flavobacteriales</taxon>
        <taxon>Weeksellaceae</taxon>
        <taxon>Chryseobacterium group</taxon>
        <taxon>Epilithonimonas</taxon>
    </lineage>
</organism>
<gene>
    <name evidence="1" type="ORF">SAMN05421679_104339</name>
</gene>
<name>A0ABY1R2D7_9FLAO</name>
<accession>A0ABY1R2D7</accession>
<sequence length="132" mass="16188">MQIKSYLRLRKISMNHKRTILDELKNQYEKKFSDKTFFDEFFKKYVLDTITDQELLKEINRNDRDIENIHPINYLDNFRILLRTIRVTLLLEISKDYKEFKRLNKKIQKDKEQIDVEFENILSAIVKVDTKK</sequence>
<evidence type="ECO:0000313" key="1">
    <source>
        <dbReference type="EMBL" id="SMP93232.1"/>
    </source>
</evidence>
<keyword evidence="2" id="KW-1185">Reference proteome</keyword>
<reference evidence="1 2" key="1">
    <citation type="submission" date="2017-05" db="EMBL/GenBank/DDBJ databases">
        <authorList>
            <person name="Varghese N."/>
            <person name="Submissions S."/>
        </authorList>
    </citation>
    <scope>NUCLEOTIDE SEQUENCE [LARGE SCALE GENOMIC DNA]</scope>
    <source>
        <strain evidence="1 2">DSM 18015</strain>
    </source>
</reference>
<evidence type="ECO:0000313" key="2">
    <source>
        <dbReference type="Proteomes" id="UP001158050"/>
    </source>
</evidence>